<feature type="non-terminal residue" evidence="3">
    <location>
        <position position="1"/>
    </location>
</feature>
<proteinExistence type="predicted"/>
<feature type="region of interest" description="Disordered" evidence="1">
    <location>
        <begin position="275"/>
        <end position="302"/>
    </location>
</feature>
<comment type="caution">
    <text evidence="3">The sequence shown here is derived from an EMBL/GenBank/DDBJ whole genome shotgun (WGS) entry which is preliminary data.</text>
</comment>
<accession>A0A080ZTZ9</accession>
<evidence type="ECO:0000256" key="1">
    <source>
        <dbReference type="SAM" id="MobiDB-lite"/>
    </source>
</evidence>
<reference evidence="3 4" key="1">
    <citation type="submission" date="2013-11" db="EMBL/GenBank/DDBJ databases">
        <title>The Genome Sequence of Phytophthora parasitica P1976.</title>
        <authorList>
            <consortium name="The Broad Institute Genomics Platform"/>
            <person name="Russ C."/>
            <person name="Tyler B."/>
            <person name="Panabieres F."/>
            <person name="Shan W."/>
            <person name="Tripathy S."/>
            <person name="Grunwald N."/>
            <person name="Machado M."/>
            <person name="Johnson C.S."/>
            <person name="Walker B."/>
            <person name="Young S."/>
            <person name="Zeng Q."/>
            <person name="Gargeya S."/>
            <person name="Fitzgerald M."/>
            <person name="Haas B."/>
            <person name="Abouelleil A."/>
            <person name="Allen A.W."/>
            <person name="Alvarado L."/>
            <person name="Arachchi H.M."/>
            <person name="Berlin A.M."/>
            <person name="Chapman S.B."/>
            <person name="Gainer-Dewar J."/>
            <person name="Goldberg J."/>
            <person name="Griggs A."/>
            <person name="Gujja S."/>
            <person name="Hansen M."/>
            <person name="Howarth C."/>
            <person name="Imamovic A."/>
            <person name="Ireland A."/>
            <person name="Larimer J."/>
            <person name="McCowan C."/>
            <person name="Murphy C."/>
            <person name="Pearson M."/>
            <person name="Poon T.W."/>
            <person name="Priest M."/>
            <person name="Roberts A."/>
            <person name="Saif S."/>
            <person name="Shea T."/>
            <person name="Sisk P."/>
            <person name="Sykes S."/>
            <person name="Wortman J."/>
            <person name="Nusbaum C."/>
            <person name="Birren B."/>
        </authorList>
    </citation>
    <scope>NUCLEOTIDE SEQUENCE [LARGE SCALE GENOMIC DNA]</scope>
    <source>
        <strain evidence="3 4">P1976</strain>
    </source>
</reference>
<gene>
    <name evidence="3" type="ORF">F444_13353</name>
</gene>
<name>A0A080ZTZ9_PHYNI</name>
<feature type="compositionally biased region" description="Low complexity" evidence="1">
    <location>
        <begin position="190"/>
        <end position="201"/>
    </location>
</feature>
<dbReference type="PANTHER" id="PTHR35796:SF3">
    <property type="entry name" value="BHLH DOMAIN-CONTAINING PROTEIN"/>
    <property type="match status" value="1"/>
</dbReference>
<protein>
    <recommendedName>
        <fullName evidence="2">BHLH domain-containing protein</fullName>
    </recommendedName>
</protein>
<dbReference type="InterPro" id="IPR036047">
    <property type="entry name" value="F-box-like_dom_sf"/>
</dbReference>
<dbReference type="GO" id="GO:0046983">
    <property type="term" value="F:protein dimerization activity"/>
    <property type="evidence" value="ECO:0007669"/>
    <property type="project" value="InterPro"/>
</dbReference>
<dbReference type="Gene3D" id="4.10.280.10">
    <property type="entry name" value="Helix-loop-helix DNA-binding domain"/>
    <property type="match status" value="1"/>
</dbReference>
<evidence type="ECO:0000313" key="3">
    <source>
        <dbReference type="EMBL" id="ETO70110.1"/>
    </source>
</evidence>
<dbReference type="SUPFAM" id="SSF81383">
    <property type="entry name" value="F-box domain"/>
    <property type="match status" value="1"/>
</dbReference>
<dbReference type="EMBL" id="ANJA01002410">
    <property type="protein sequence ID" value="ETO70110.1"/>
    <property type="molecule type" value="Genomic_DNA"/>
</dbReference>
<dbReference type="PANTHER" id="PTHR35796">
    <property type="entry name" value="HYPOTHETICAL CYTOSOLIC PROTEIN"/>
    <property type="match status" value="1"/>
</dbReference>
<dbReference type="SUPFAM" id="SSF47459">
    <property type="entry name" value="HLH, helix-loop-helix DNA-binding domain"/>
    <property type="match status" value="1"/>
</dbReference>
<organism evidence="3 4">
    <name type="scientific">Phytophthora nicotianae P1976</name>
    <dbReference type="NCBI Taxonomy" id="1317066"/>
    <lineage>
        <taxon>Eukaryota</taxon>
        <taxon>Sar</taxon>
        <taxon>Stramenopiles</taxon>
        <taxon>Oomycota</taxon>
        <taxon>Peronosporomycetes</taxon>
        <taxon>Peronosporales</taxon>
        <taxon>Peronosporaceae</taxon>
        <taxon>Phytophthora</taxon>
    </lineage>
</organism>
<feature type="compositionally biased region" description="Polar residues" evidence="1">
    <location>
        <begin position="277"/>
        <end position="288"/>
    </location>
</feature>
<dbReference type="Gene3D" id="1.20.1280.50">
    <property type="match status" value="1"/>
</dbReference>
<evidence type="ECO:0000259" key="2">
    <source>
        <dbReference type="PROSITE" id="PS50888"/>
    </source>
</evidence>
<sequence>HVHDLELEFHSGNSSDFQPIICLLSSAHPLVKTSQENTEGDSSAALLATSTGFSALLLDSLLMATGTDTFPTRSSALWPALNDEELSVSSSSTSTTTSTITSTHQQRLLLPSTSNAQLNELAALLTSTAATSSAPQTFLDDLLHDDGDSQHQTQNFQLHEDVAVSSAMADVGVLSDAAFFSLGGVQATTTYSSSSSGSPSTPCAATHPSRLLQLETNYERKKKRAKINRKDLNSRFQELMDILHLKEDRKLNRAKILEKTIEHIEKLTAQVNALKAGQQSQPQGLQHNSARKTPIPLHHPQLHGMAMGQHNIASSVRGPGGPPLLPYNPSQSHPWNAGAIGTNLPLAPMLWMPCPVVTSTGMTRKRAAPDRTTDASNRKRGRVESVESEATMISEPVSSSLEAEVIEGTATSSSVSSESSVFEWSAQEIPTILSFCDAWTLVAVMRTSRELRRAAQSDKLWTELCRARWRFSPQIDIPQPLEQWQKFHVANRIPDCSNFTRGGQLFASGRTKGVSVWGMLSHRSNGHTTRTVLVNGKAAVMQVVELFVVVQNMSRSRVHVTDCISVSENGDTNQSFLPFTATSGAHLMPTVVAVNSEPYVTKDLAGVALQHGDLCVLSVFMACPGLELEEQFLQRAAWLDVQMKMDSSGKVLERVECVNVRAVCNFDRTREKMLTDCQG</sequence>
<evidence type="ECO:0000313" key="4">
    <source>
        <dbReference type="Proteomes" id="UP000028582"/>
    </source>
</evidence>
<feature type="compositionally biased region" description="Basic and acidic residues" evidence="1">
    <location>
        <begin position="367"/>
        <end position="385"/>
    </location>
</feature>
<dbReference type="PROSITE" id="PS50888">
    <property type="entry name" value="BHLH"/>
    <property type="match status" value="1"/>
</dbReference>
<dbReference type="OrthoDB" id="71963at2759"/>
<feature type="region of interest" description="Disordered" evidence="1">
    <location>
        <begin position="361"/>
        <end position="394"/>
    </location>
</feature>
<dbReference type="InterPro" id="IPR011598">
    <property type="entry name" value="bHLH_dom"/>
</dbReference>
<dbReference type="SMART" id="SM00353">
    <property type="entry name" value="HLH"/>
    <property type="match status" value="1"/>
</dbReference>
<feature type="domain" description="BHLH" evidence="2">
    <location>
        <begin position="216"/>
        <end position="267"/>
    </location>
</feature>
<dbReference type="Pfam" id="PF00010">
    <property type="entry name" value="HLH"/>
    <property type="match status" value="1"/>
</dbReference>
<feature type="region of interest" description="Disordered" evidence="1">
    <location>
        <begin position="190"/>
        <end position="209"/>
    </location>
</feature>
<dbReference type="AlphaFoldDB" id="A0A080ZTZ9"/>
<dbReference type="Proteomes" id="UP000028582">
    <property type="component" value="Unassembled WGS sequence"/>
</dbReference>
<dbReference type="InterPro" id="IPR036638">
    <property type="entry name" value="HLH_DNA-bd_sf"/>
</dbReference>